<dbReference type="SUPFAM" id="SSF53335">
    <property type="entry name" value="S-adenosyl-L-methionine-dependent methyltransferases"/>
    <property type="match status" value="1"/>
</dbReference>
<dbReference type="GO" id="GO:0008168">
    <property type="term" value="F:methyltransferase activity"/>
    <property type="evidence" value="ECO:0007669"/>
    <property type="project" value="UniProtKB-KW"/>
</dbReference>
<gene>
    <name evidence="2" type="ORF">HR065_01470</name>
</gene>
<feature type="compositionally biased region" description="Low complexity" evidence="1">
    <location>
        <begin position="60"/>
        <end position="71"/>
    </location>
</feature>
<keyword evidence="2" id="KW-0489">Methyltransferase</keyword>
<evidence type="ECO:0000313" key="2">
    <source>
        <dbReference type="EMBL" id="NWN45753.1"/>
    </source>
</evidence>
<dbReference type="RefSeq" id="WP_178734151.1">
    <property type="nucleotide sequence ID" value="NZ_JABUOH010000041.1"/>
</dbReference>
<keyword evidence="3" id="KW-1185">Reference proteome</keyword>
<sequence>MNQTNPFEIFTLLKNNLGINFLTNELKVHKGTILRWERLQNIPHQYNLDLQKILHKTSLQHKNQPNHQNNKFTHTRSGIDTINPQTSTPRTLDEFYTTPQTTLHCWNVLQEKLATLNINLQEYHYIEPSAGSGSFYNLLPSSRRTGVEINPSLNPEYIVSDFLDYQPPHKEKNIVIGNPPFGLRGNMALRFINHASQFTDIVAFILPPFFASDGKGTPAKRVQQYQLIHSEKLPPDSFQYPDGKTVKVSTVFQIWSKITPTNKTHHAPASPKTAHQFIKIYSLSAGKTPGTTRNKKMIDKCDIYLPNTCFRGMKTYDSFQELPNKRGYGIKILQNKTTIKKILQTANWEKIAFISTNGALNLRMSLINEVIIQAGYHDSP</sequence>
<comment type="caution">
    <text evidence="2">The sequence shown here is derived from an EMBL/GenBank/DDBJ whole genome shotgun (WGS) entry which is preliminary data.</text>
</comment>
<keyword evidence="2" id="KW-0808">Transferase</keyword>
<reference evidence="2 3" key="1">
    <citation type="submission" date="2020-06" db="EMBL/GenBank/DDBJ databases">
        <title>Draft genome sequence of Candidatus Phytoplasma pruni (X-disease group, subgroup 16SrIII-B) strain ChTDIII from Argentina.</title>
        <authorList>
            <person name="Fernandez F.D."/>
            <person name="Zuebert C."/>
            <person name="Huettel B."/>
            <person name="Kube M."/>
            <person name="Conci L.R."/>
        </authorList>
    </citation>
    <scope>NUCLEOTIDE SEQUENCE [LARGE SCALE GENOMIC DNA]</scope>
    <source>
        <strain evidence="2 3">ChTDIII</strain>
    </source>
</reference>
<dbReference type="Gene3D" id="3.40.50.150">
    <property type="entry name" value="Vaccinia Virus protein VP39"/>
    <property type="match status" value="1"/>
</dbReference>
<dbReference type="GO" id="GO:0032259">
    <property type="term" value="P:methylation"/>
    <property type="evidence" value="ECO:0007669"/>
    <property type="project" value="UniProtKB-KW"/>
</dbReference>
<protein>
    <submittedName>
        <fullName evidence="2">SAM-dependent methyltransferase</fullName>
    </submittedName>
</protein>
<proteinExistence type="predicted"/>
<dbReference type="AlphaFoldDB" id="A0A851HIV2"/>
<evidence type="ECO:0000313" key="3">
    <source>
        <dbReference type="Proteomes" id="UP000568109"/>
    </source>
</evidence>
<organism evidence="2 3">
    <name type="scientific">Candidatus Phytoplasma pruni</name>
    <dbReference type="NCBI Taxonomy" id="479893"/>
    <lineage>
        <taxon>Bacteria</taxon>
        <taxon>Bacillati</taxon>
        <taxon>Mycoplasmatota</taxon>
        <taxon>Mollicutes</taxon>
        <taxon>Acholeplasmatales</taxon>
        <taxon>Acholeplasmataceae</taxon>
        <taxon>Candidatus Phytoplasma</taxon>
        <taxon>16SrIII (X-disease group)</taxon>
    </lineage>
</organism>
<accession>A0A851HIV2</accession>
<dbReference type="InterPro" id="IPR029063">
    <property type="entry name" value="SAM-dependent_MTases_sf"/>
</dbReference>
<dbReference type="EMBL" id="JABUOH010000041">
    <property type="protein sequence ID" value="NWN45753.1"/>
    <property type="molecule type" value="Genomic_DNA"/>
</dbReference>
<dbReference type="Proteomes" id="UP000568109">
    <property type="component" value="Unassembled WGS sequence"/>
</dbReference>
<evidence type="ECO:0000256" key="1">
    <source>
        <dbReference type="SAM" id="MobiDB-lite"/>
    </source>
</evidence>
<feature type="region of interest" description="Disordered" evidence="1">
    <location>
        <begin position="60"/>
        <end position="81"/>
    </location>
</feature>
<name>A0A851HIV2_9MOLU</name>